<dbReference type="AlphaFoldDB" id="A0A1U7VQP5"/>
<name>A0A1U7VQP5_NICSY</name>
<gene>
    <name evidence="3" type="primary">LOC104216362</name>
</gene>
<dbReference type="RefSeq" id="XP_009764684.1">
    <property type="nucleotide sequence ID" value="XM_009766382.1"/>
</dbReference>
<dbReference type="Proteomes" id="UP000189701">
    <property type="component" value="Unplaced"/>
</dbReference>
<accession>A0A1U7VQP5</accession>
<feature type="compositionally biased region" description="Polar residues" evidence="1">
    <location>
        <begin position="186"/>
        <end position="195"/>
    </location>
</feature>
<reference evidence="3" key="2">
    <citation type="submission" date="2025-08" db="UniProtKB">
        <authorList>
            <consortium name="RefSeq"/>
        </authorList>
    </citation>
    <scope>IDENTIFICATION</scope>
    <source>
        <tissue evidence="3">Leaf</tissue>
    </source>
</reference>
<reference evidence="2" key="1">
    <citation type="journal article" date="2013" name="Genome Biol.">
        <title>Reference genomes and transcriptomes of Nicotiana sylvestris and Nicotiana tomentosiformis.</title>
        <authorList>
            <person name="Sierro N."/>
            <person name="Battey J.N."/>
            <person name="Ouadi S."/>
            <person name="Bovet L."/>
            <person name="Goepfert S."/>
            <person name="Bakaher N."/>
            <person name="Peitsch M.C."/>
            <person name="Ivanov N.V."/>
        </authorList>
    </citation>
    <scope>NUCLEOTIDE SEQUENCE [LARGE SCALE GENOMIC DNA]</scope>
</reference>
<keyword evidence="2" id="KW-1185">Reference proteome</keyword>
<evidence type="ECO:0000313" key="3">
    <source>
        <dbReference type="RefSeq" id="XP_009764684.1"/>
    </source>
</evidence>
<protein>
    <submittedName>
        <fullName evidence="3">Uncharacterized protein</fullName>
    </submittedName>
</protein>
<evidence type="ECO:0000256" key="1">
    <source>
        <dbReference type="SAM" id="MobiDB-lite"/>
    </source>
</evidence>
<evidence type="ECO:0000313" key="2">
    <source>
        <dbReference type="Proteomes" id="UP000189701"/>
    </source>
</evidence>
<organism evidence="2 3">
    <name type="scientific">Nicotiana sylvestris</name>
    <name type="common">Wood tobacco</name>
    <name type="synonym">South American tobacco</name>
    <dbReference type="NCBI Taxonomy" id="4096"/>
    <lineage>
        <taxon>Eukaryota</taxon>
        <taxon>Viridiplantae</taxon>
        <taxon>Streptophyta</taxon>
        <taxon>Embryophyta</taxon>
        <taxon>Tracheophyta</taxon>
        <taxon>Spermatophyta</taxon>
        <taxon>Magnoliopsida</taxon>
        <taxon>eudicotyledons</taxon>
        <taxon>Gunneridae</taxon>
        <taxon>Pentapetalae</taxon>
        <taxon>asterids</taxon>
        <taxon>lamiids</taxon>
        <taxon>Solanales</taxon>
        <taxon>Solanaceae</taxon>
        <taxon>Nicotianoideae</taxon>
        <taxon>Nicotianeae</taxon>
        <taxon>Nicotiana</taxon>
    </lineage>
</organism>
<feature type="region of interest" description="Disordered" evidence="1">
    <location>
        <begin position="16"/>
        <end position="205"/>
    </location>
</feature>
<sequence>MVAQCQSMQEQIKNLLAGSFSIPRSRPSSLEVARPRARASRPPSGRSSHPPRDHSSRQRQIDPSQYRDDDETSSDELSVFIQPDASPTPIPAHVLNSTPSVTSSSPNSFPNSNRILSASSSSSPTLTPAVDLTNNSTTQQPPSSSSSPSKTAPLVQKRVQQPLTLQRTHHMQLRPNPKPKIYSAVCSPSLQSSPPTVEPTCFTEA</sequence>
<feature type="compositionally biased region" description="Basic and acidic residues" evidence="1">
    <location>
        <begin position="50"/>
        <end position="60"/>
    </location>
</feature>
<feature type="compositionally biased region" description="Low complexity" evidence="1">
    <location>
        <begin position="96"/>
        <end position="149"/>
    </location>
</feature>
<proteinExistence type="predicted"/>